<gene>
    <name evidence="2" type="ORF">SAMN05216559_3803</name>
</gene>
<name>A0A1I6M524_9EURY</name>
<dbReference type="RefSeq" id="WP_089818660.1">
    <property type="nucleotide sequence ID" value="NZ_FOZK01000004.1"/>
</dbReference>
<protein>
    <recommendedName>
        <fullName evidence="1">DUF7344 domain-containing protein</fullName>
    </recommendedName>
</protein>
<dbReference type="Pfam" id="PF24035">
    <property type="entry name" value="DUF7344"/>
    <property type="match status" value="1"/>
</dbReference>
<feature type="domain" description="DUF7344" evidence="1">
    <location>
        <begin position="25"/>
        <end position="103"/>
    </location>
</feature>
<dbReference type="InterPro" id="IPR036388">
    <property type="entry name" value="WH-like_DNA-bd_sf"/>
</dbReference>
<evidence type="ECO:0000259" key="1">
    <source>
        <dbReference type="Pfam" id="PF24035"/>
    </source>
</evidence>
<dbReference type="Proteomes" id="UP000199062">
    <property type="component" value="Unassembled WGS sequence"/>
</dbReference>
<dbReference type="Gene3D" id="1.10.10.10">
    <property type="entry name" value="Winged helix-like DNA-binding domain superfamily/Winged helix DNA-binding domain"/>
    <property type="match status" value="1"/>
</dbReference>
<proteinExistence type="predicted"/>
<evidence type="ECO:0000313" key="2">
    <source>
        <dbReference type="EMBL" id="SFS10774.1"/>
    </source>
</evidence>
<dbReference type="EMBL" id="FOZK01000004">
    <property type="protein sequence ID" value="SFS10774.1"/>
    <property type="molecule type" value="Genomic_DNA"/>
</dbReference>
<accession>A0A1I6M524</accession>
<reference evidence="2 3" key="1">
    <citation type="submission" date="2016-10" db="EMBL/GenBank/DDBJ databases">
        <authorList>
            <person name="de Groot N.N."/>
        </authorList>
    </citation>
    <scope>NUCLEOTIDE SEQUENCE [LARGE SCALE GENOMIC DNA]</scope>
    <source>
        <strain evidence="2 3">CGMCC 1.10457</strain>
    </source>
</reference>
<dbReference type="InterPro" id="IPR055768">
    <property type="entry name" value="DUF7344"/>
</dbReference>
<organism evidence="2 3">
    <name type="scientific">Halomicrobium zhouii</name>
    <dbReference type="NCBI Taxonomy" id="767519"/>
    <lineage>
        <taxon>Archaea</taxon>
        <taxon>Methanobacteriati</taxon>
        <taxon>Methanobacteriota</taxon>
        <taxon>Stenosarchaea group</taxon>
        <taxon>Halobacteria</taxon>
        <taxon>Halobacteriales</taxon>
        <taxon>Haloarculaceae</taxon>
        <taxon>Halomicrobium</taxon>
    </lineage>
</organism>
<keyword evidence="3" id="KW-1185">Reference proteome</keyword>
<evidence type="ECO:0000313" key="3">
    <source>
        <dbReference type="Proteomes" id="UP000199062"/>
    </source>
</evidence>
<dbReference type="AlphaFoldDB" id="A0A1I6M524"/>
<sequence>MSNTVPTNSDVRSVATDESSVDELFDVLTTERRRRVLSIMRGYDSPVPVERLAQDVAAQEADAAAMTVPESTVRDVHVSLHHRHLPKLDDAGLLDYDHDDRTVAPTSATDGVPIDIE</sequence>